<dbReference type="Gene3D" id="1.10.10.10">
    <property type="entry name" value="Winged helix-like DNA-binding domain superfamily/Winged helix DNA-binding domain"/>
    <property type="match status" value="1"/>
</dbReference>
<dbReference type="InterPro" id="IPR036388">
    <property type="entry name" value="WH-like_DNA-bd_sf"/>
</dbReference>
<evidence type="ECO:0000313" key="1">
    <source>
        <dbReference type="EMBL" id="CAB4133076.1"/>
    </source>
</evidence>
<reference evidence="1" key="1">
    <citation type="submission" date="2020-04" db="EMBL/GenBank/DDBJ databases">
        <authorList>
            <person name="Chiriac C."/>
            <person name="Salcher M."/>
            <person name="Ghai R."/>
            <person name="Kavagutti S V."/>
        </authorList>
    </citation>
    <scope>NUCLEOTIDE SEQUENCE</scope>
</reference>
<accession>A0A6J5LIX5</accession>
<sequence>MRKSRHTDIREVLLNSPDGLTAREIAAKLNVERDTVASAVRHIYGVYIDRWVAIKRGQFAAVYLCVDVPSNSPHPTERYLPQTKWQLTINKGMQ</sequence>
<gene>
    <name evidence="1" type="ORF">UFOVP252_47</name>
</gene>
<proteinExistence type="predicted"/>
<name>A0A6J5LIX5_9CAUD</name>
<dbReference type="EMBL" id="LR796273">
    <property type="protein sequence ID" value="CAB4133076.1"/>
    <property type="molecule type" value="Genomic_DNA"/>
</dbReference>
<organism evidence="1">
    <name type="scientific">uncultured Caudovirales phage</name>
    <dbReference type="NCBI Taxonomy" id="2100421"/>
    <lineage>
        <taxon>Viruses</taxon>
        <taxon>Duplodnaviria</taxon>
        <taxon>Heunggongvirae</taxon>
        <taxon>Uroviricota</taxon>
        <taxon>Caudoviricetes</taxon>
        <taxon>Peduoviridae</taxon>
        <taxon>Maltschvirus</taxon>
        <taxon>Maltschvirus maltsch</taxon>
    </lineage>
</organism>
<protein>
    <submittedName>
        <fullName evidence="1">Uncharacterized protein</fullName>
    </submittedName>
</protein>